<dbReference type="PANTHER" id="PTHR43751:SF3">
    <property type="entry name" value="SULFATASE N-TERMINAL DOMAIN-CONTAINING PROTEIN"/>
    <property type="match status" value="1"/>
</dbReference>
<evidence type="ECO:0000256" key="1">
    <source>
        <dbReference type="SAM" id="SignalP"/>
    </source>
</evidence>
<dbReference type="EMBL" id="AQPN01000104">
    <property type="protein sequence ID" value="EOR93811.1"/>
    <property type="molecule type" value="Genomic_DNA"/>
</dbReference>
<evidence type="ECO:0000259" key="2">
    <source>
        <dbReference type="SMART" id="SM00758"/>
    </source>
</evidence>
<dbReference type="STRING" id="1150600.ADIARSV_3054"/>
<dbReference type="Gene3D" id="2.60.120.380">
    <property type="match status" value="1"/>
</dbReference>
<dbReference type="InterPro" id="IPR017850">
    <property type="entry name" value="Alkaline_phosphatase_core_sf"/>
</dbReference>
<keyword evidence="3" id="KW-0378">Hydrolase</keyword>
<dbReference type="SMART" id="SM00758">
    <property type="entry name" value="PA14"/>
    <property type="match status" value="1"/>
</dbReference>
<dbReference type="SUPFAM" id="SSF56988">
    <property type="entry name" value="Anthrax protective antigen"/>
    <property type="match status" value="1"/>
</dbReference>
<dbReference type="EC" id="3.1.6.1" evidence="3"/>
<dbReference type="OrthoDB" id="9764377at2"/>
<dbReference type="InterPro" id="IPR052701">
    <property type="entry name" value="GAG_Ulvan_Degrading_Sulfatases"/>
</dbReference>
<dbReference type="Proteomes" id="UP000014174">
    <property type="component" value="Unassembled WGS sequence"/>
</dbReference>
<feature type="signal peptide" evidence="1">
    <location>
        <begin position="1"/>
        <end position="24"/>
    </location>
</feature>
<keyword evidence="4" id="KW-1185">Reference proteome</keyword>
<gene>
    <name evidence="3" type="ORF">ADIARSV_3054</name>
</gene>
<feature type="domain" description="PA14" evidence="2">
    <location>
        <begin position="563"/>
        <end position="692"/>
    </location>
</feature>
<dbReference type="Pfam" id="PF07691">
    <property type="entry name" value="PA14"/>
    <property type="match status" value="1"/>
</dbReference>
<proteinExistence type="predicted"/>
<dbReference type="GO" id="GO:0004065">
    <property type="term" value="F:arylsulfatase activity"/>
    <property type="evidence" value="ECO:0007669"/>
    <property type="project" value="UniProtKB-EC"/>
</dbReference>
<name>R9GQ18_9SPHI</name>
<dbReference type="RefSeq" id="WP_016196285.1">
    <property type="nucleotide sequence ID" value="NZ_AQPN01000104.1"/>
</dbReference>
<feature type="chain" id="PRO_5004472049" evidence="1">
    <location>
        <begin position="25"/>
        <end position="699"/>
    </location>
</feature>
<comment type="caution">
    <text evidence="3">The sequence shown here is derived from an EMBL/GenBank/DDBJ whole genome shotgun (WGS) entry which is preliminary data.</text>
</comment>
<evidence type="ECO:0000313" key="3">
    <source>
        <dbReference type="EMBL" id="EOR93811.1"/>
    </source>
</evidence>
<accession>R9GQ18</accession>
<organism evidence="3 4">
    <name type="scientific">Arcticibacter svalbardensis MN12-7</name>
    <dbReference type="NCBI Taxonomy" id="1150600"/>
    <lineage>
        <taxon>Bacteria</taxon>
        <taxon>Pseudomonadati</taxon>
        <taxon>Bacteroidota</taxon>
        <taxon>Sphingobacteriia</taxon>
        <taxon>Sphingobacteriales</taxon>
        <taxon>Sphingobacteriaceae</taxon>
        <taxon>Arcticibacter</taxon>
    </lineage>
</organism>
<dbReference type="Pfam" id="PF00884">
    <property type="entry name" value="Sulfatase"/>
    <property type="match status" value="1"/>
</dbReference>
<dbReference type="SUPFAM" id="SSF53649">
    <property type="entry name" value="Alkaline phosphatase-like"/>
    <property type="match status" value="1"/>
</dbReference>
<dbReference type="eggNOG" id="COG3119">
    <property type="taxonomic scope" value="Bacteria"/>
</dbReference>
<dbReference type="InterPro" id="IPR011658">
    <property type="entry name" value="PA14_dom"/>
</dbReference>
<reference evidence="3 4" key="1">
    <citation type="journal article" date="2013" name="Genome Announc.">
        <title>Draft Genome Sequence of Arcticibacter svalbardensis Strain MN12-7T, a Member of the Family Sphingobacteriaceae Isolated from an Arctic Soil Sample.</title>
        <authorList>
            <person name="Shivaji S."/>
            <person name="Ara S."/>
            <person name="Prasad S."/>
            <person name="Manasa B.P."/>
            <person name="Begum Z."/>
            <person name="Singh A."/>
            <person name="Kumar Pinnaka A."/>
        </authorList>
    </citation>
    <scope>NUCLEOTIDE SEQUENCE [LARGE SCALE GENOMIC DNA]</scope>
    <source>
        <strain evidence="3 4">MN12-7</strain>
    </source>
</reference>
<dbReference type="Gene3D" id="3.40.720.10">
    <property type="entry name" value="Alkaline Phosphatase, subunit A"/>
    <property type="match status" value="1"/>
</dbReference>
<dbReference type="PATRIC" id="fig|1150600.3.peg.3024"/>
<dbReference type="PANTHER" id="PTHR43751">
    <property type="entry name" value="SULFATASE"/>
    <property type="match status" value="1"/>
</dbReference>
<dbReference type="AlphaFoldDB" id="R9GQ18"/>
<protein>
    <submittedName>
        <fullName evidence="3">Arylsulfatase</fullName>
        <ecNumber evidence="3">3.1.6.1</ecNumber>
    </submittedName>
</protein>
<sequence>MIFKKAKYKIFVITLLLAQNISFAKIIKDADAKPKTKPNVIFILLDDLGVGDVGVFFQDQRRLANQRNRPFTITPYLDEMAKKGATLEQYCAAPVCAPSRSSILLGQSQGHANVRDNQFDKALANNYTLGNVMQMAGYTTTAIGKWGLQGNGKIKDATEWPAHPLKRGFDEYMGYIRHGDGHEHYPKEGIYTGKKEVYDGYKEISNDLDKCYTGDLFTAAAKKYIVKHSQRNDKAKPFFMYLAYDTPHAVLELPTQAYPKGFGLKGGLQWTGKAGKIINTANGTPDSWMDTEYANATYDDDNNPLTSEVPWPDTYKRYATITKRIDNQVHDILMLLKDLKIDKNTLVIFTSDNGPSRESYLPKNHVEYNPTFFGSSGLYDGIKRDVWEGGVRMPTIAYWPTHIKSKMVIDKPSISYDWMATFLDVAGLSSPVRSDGISLLPLLTGKGKQKDSQIYIEYFENGKTPNYEAFDVSHRNRVRKQMQMIRLGDTVAVRYNIQSAADDFEIYNIRKDPKQIVNLAKIQNLSRLQSNLKARALQMRLADSGAKRPYDNALIPADNVDGLIKGLRETVYQNETSWISAPTNFSNAIVVNNIRLENSNQNAVLFDAYVLIPEDGTYTFGLQTTGKAFLRLHDIALIDEDFNYQAEQKSEILNLAKGYHHFKLYYKKGVKKGDEVLHFTCFKQGEQNVDLMKNTYANK</sequence>
<dbReference type="InterPro" id="IPR000917">
    <property type="entry name" value="Sulfatase_N"/>
</dbReference>
<keyword evidence="1" id="KW-0732">Signal</keyword>
<evidence type="ECO:0000313" key="4">
    <source>
        <dbReference type="Proteomes" id="UP000014174"/>
    </source>
</evidence>